<evidence type="ECO:0000256" key="1">
    <source>
        <dbReference type="ARBA" id="ARBA00004453"/>
    </source>
</evidence>
<organism evidence="6 7">
    <name type="scientific">Pseudomonas putida</name>
    <name type="common">Arthrobacter siderocapsulatus</name>
    <dbReference type="NCBI Taxonomy" id="303"/>
    <lineage>
        <taxon>Bacteria</taxon>
        <taxon>Pseudomonadati</taxon>
        <taxon>Pseudomonadota</taxon>
        <taxon>Gammaproteobacteria</taxon>
        <taxon>Pseudomonadales</taxon>
        <taxon>Pseudomonadaceae</taxon>
        <taxon>Pseudomonas</taxon>
    </lineage>
</organism>
<dbReference type="RefSeq" id="WP_198746547.1">
    <property type="nucleotide sequence ID" value="NZ_JAEHTE010000002.1"/>
</dbReference>
<evidence type="ECO:0000256" key="5">
    <source>
        <dbReference type="ARBA" id="ARBA00023172"/>
    </source>
</evidence>
<dbReference type="GO" id="GO:0003690">
    <property type="term" value="F:double-stranded DNA binding"/>
    <property type="evidence" value="ECO:0007669"/>
    <property type="project" value="TreeGrafter"/>
</dbReference>
<dbReference type="Pfam" id="PF04381">
    <property type="entry name" value="RdgC"/>
    <property type="match status" value="1"/>
</dbReference>
<dbReference type="InterPro" id="IPR007476">
    <property type="entry name" value="RdgC"/>
</dbReference>
<reference evidence="6" key="1">
    <citation type="submission" date="2020-12" db="EMBL/GenBank/DDBJ databases">
        <title>Enhanced detection system for hospital associated transmission using whole genome sequencing surveillance.</title>
        <authorList>
            <person name="Harrison L.H."/>
            <person name="Van Tyne D."/>
            <person name="Marsh J.W."/>
            <person name="Griffith M.P."/>
            <person name="Snyder D.J."/>
            <person name="Cooper V.S."/>
            <person name="Mustapha M."/>
        </authorList>
    </citation>
    <scope>NUCLEOTIDE SEQUENCE</scope>
    <source>
        <strain evidence="6">PSB00042</strain>
    </source>
</reference>
<gene>
    <name evidence="6" type="primary">rdgC</name>
    <name evidence="6" type="ORF">JEU22_03275</name>
</gene>
<evidence type="ECO:0000256" key="3">
    <source>
        <dbReference type="ARBA" id="ARBA00022296"/>
    </source>
</evidence>
<dbReference type="GO" id="GO:0006310">
    <property type="term" value="P:DNA recombination"/>
    <property type="evidence" value="ECO:0007669"/>
    <property type="project" value="UniProtKB-KW"/>
</dbReference>
<evidence type="ECO:0000313" key="6">
    <source>
        <dbReference type="EMBL" id="MBI6882923.1"/>
    </source>
</evidence>
<dbReference type="EMBL" id="JAEHTE010000002">
    <property type="protein sequence ID" value="MBI6882923.1"/>
    <property type="molecule type" value="Genomic_DNA"/>
</dbReference>
<proteinExistence type="inferred from homology"/>
<accession>A0A8I1JIF5</accession>
<keyword evidence="4" id="KW-0963">Cytoplasm</keyword>
<dbReference type="GO" id="GO:0000018">
    <property type="term" value="P:regulation of DNA recombination"/>
    <property type="evidence" value="ECO:0007669"/>
    <property type="project" value="TreeGrafter"/>
</dbReference>
<comment type="subcellular location">
    <subcellularLocation>
        <location evidence="1">Cytoplasm</location>
        <location evidence="1">Nucleoid</location>
    </subcellularLocation>
</comment>
<comment type="similarity">
    <text evidence="2">Belongs to the RdgC family.</text>
</comment>
<sequence length="292" mass="32941">MIFKNLNIFELPATITKAGLEAYLAQFPFEPCKPSQESSAGFTPLFGSFERVASVNGCHLFCLKVEEKVIPPAAVKSEYKRLKLDREAFLGRRLNQTERDDLNSATRAELCKKAFCKPADLWAYIDTEAKILVVNTTSPKNAEGLVLSMRGCFPDVRIEPLRTEIDIRKKLTEWLMSGVAAEPFSLGEKCEISDGLGIIRYKDRTLQDDQLRKYLSEGLGAETLSLAVEGEMKFVFTCDYVFKEFSIDIKVFEEAERSNSGIDFKPLLELSVMSRLVRKLISSMSNALKIDY</sequence>
<evidence type="ECO:0000256" key="4">
    <source>
        <dbReference type="ARBA" id="ARBA00022490"/>
    </source>
</evidence>
<dbReference type="PANTHER" id="PTHR38103">
    <property type="entry name" value="RECOMBINATION-ASSOCIATED PROTEIN RDGC"/>
    <property type="match status" value="1"/>
</dbReference>
<dbReference type="PANTHER" id="PTHR38103:SF1">
    <property type="entry name" value="RECOMBINATION-ASSOCIATED PROTEIN RDGC"/>
    <property type="match status" value="1"/>
</dbReference>
<comment type="caution">
    <text evidence="6">The sequence shown here is derived from an EMBL/GenBank/DDBJ whole genome shotgun (WGS) entry which is preliminary data.</text>
</comment>
<name>A0A8I1JIF5_PSEPU</name>
<evidence type="ECO:0000256" key="2">
    <source>
        <dbReference type="ARBA" id="ARBA00008657"/>
    </source>
</evidence>
<dbReference type="AlphaFoldDB" id="A0A8I1JIF5"/>
<evidence type="ECO:0000313" key="7">
    <source>
        <dbReference type="Proteomes" id="UP000637061"/>
    </source>
</evidence>
<dbReference type="Proteomes" id="UP000637061">
    <property type="component" value="Unassembled WGS sequence"/>
</dbReference>
<keyword evidence="5" id="KW-0233">DNA recombination</keyword>
<protein>
    <recommendedName>
        <fullName evidence="3">Recombination-associated protein RdgC</fullName>
    </recommendedName>
</protein>
<dbReference type="GO" id="GO:0043590">
    <property type="term" value="C:bacterial nucleoid"/>
    <property type="evidence" value="ECO:0007669"/>
    <property type="project" value="TreeGrafter"/>
</dbReference>